<dbReference type="PANTHER" id="PTHR36195">
    <property type="entry name" value="DOMAIN PROTEIN, PUTATIVE (AFU_ORTHOLOGUE AFUA_5G01990)-RELATED-RELATED"/>
    <property type="match status" value="1"/>
</dbReference>
<dbReference type="OrthoDB" id="3682664at2759"/>
<feature type="compositionally biased region" description="Polar residues" evidence="1">
    <location>
        <begin position="11"/>
        <end position="21"/>
    </location>
</feature>
<organism evidence="2">
    <name type="scientific">Petromyces alliaceus</name>
    <name type="common">Aspergillus alliaceus</name>
    <dbReference type="NCBI Taxonomy" id="209559"/>
    <lineage>
        <taxon>Eukaryota</taxon>
        <taxon>Fungi</taxon>
        <taxon>Dikarya</taxon>
        <taxon>Ascomycota</taxon>
        <taxon>Pezizomycotina</taxon>
        <taxon>Eurotiomycetes</taxon>
        <taxon>Eurotiomycetidae</taxon>
        <taxon>Eurotiales</taxon>
        <taxon>Aspergillaceae</taxon>
        <taxon>Aspergillus</taxon>
        <taxon>Aspergillus subgen. Circumdati</taxon>
    </lineage>
</organism>
<name>A0A5N7CMZ8_PETAA</name>
<reference evidence="2" key="1">
    <citation type="submission" date="2019-04" db="EMBL/GenBank/DDBJ databases">
        <title>Friends and foes A comparative genomics studyof 23 Aspergillus species from section Flavi.</title>
        <authorList>
            <consortium name="DOE Joint Genome Institute"/>
            <person name="Kjaerbolling I."/>
            <person name="Vesth T."/>
            <person name="Frisvad J.C."/>
            <person name="Nybo J.L."/>
            <person name="Theobald S."/>
            <person name="Kildgaard S."/>
            <person name="Isbrandt T."/>
            <person name="Kuo A."/>
            <person name="Sato A."/>
            <person name="Lyhne E.K."/>
            <person name="Kogle M.E."/>
            <person name="Wiebenga A."/>
            <person name="Kun R.S."/>
            <person name="Lubbers R.J."/>
            <person name="Makela M.R."/>
            <person name="Barry K."/>
            <person name="Chovatia M."/>
            <person name="Clum A."/>
            <person name="Daum C."/>
            <person name="Haridas S."/>
            <person name="He G."/>
            <person name="LaButti K."/>
            <person name="Lipzen A."/>
            <person name="Mondo S."/>
            <person name="Riley R."/>
            <person name="Salamov A."/>
            <person name="Simmons B.A."/>
            <person name="Magnuson J.K."/>
            <person name="Henrissat B."/>
            <person name="Mortensen U.H."/>
            <person name="Larsen T.O."/>
            <person name="Devries R.P."/>
            <person name="Grigoriev I.V."/>
            <person name="Machida M."/>
            <person name="Baker S.E."/>
            <person name="Andersen M.R."/>
        </authorList>
    </citation>
    <scope>NUCLEOTIDE SEQUENCE [LARGE SCALE GENOMIC DNA]</scope>
    <source>
        <strain evidence="2">IBT 14317</strain>
    </source>
</reference>
<protein>
    <recommendedName>
        <fullName evidence="3">Blastomyces yeast-phase-specific protein</fullName>
    </recommendedName>
</protein>
<sequence length="227" mass="24299">MSGQKTRPENHSSLTFPLSLSSKRERKNIRDQGKTYKKPNLSPPKPHPNHNPILNPFQSNLKPNQTNPPNPTKMHFKSLSLLALTPLAAAVGNAAVKNSCNHPVYLWSVGGSVGPKQTIEPGKTYSEPFHHDAASGGISLKITTVDNGLYNGSPQLNYAYTLDNAGVWYDLSSVFGDPFSGSVVVVKPTDKGCSSICWPKGVSPGGSQVKVCQSGSDEVLELCAKGC</sequence>
<proteinExistence type="predicted"/>
<dbReference type="Proteomes" id="UP000326877">
    <property type="component" value="Unassembled WGS sequence"/>
</dbReference>
<feature type="region of interest" description="Disordered" evidence="1">
    <location>
        <begin position="1"/>
        <end position="74"/>
    </location>
</feature>
<accession>A0A5N7CMZ8</accession>
<evidence type="ECO:0008006" key="3">
    <source>
        <dbReference type="Google" id="ProtNLM"/>
    </source>
</evidence>
<evidence type="ECO:0000256" key="1">
    <source>
        <dbReference type="SAM" id="MobiDB-lite"/>
    </source>
</evidence>
<dbReference type="PANTHER" id="PTHR36195:SF4">
    <property type="entry name" value="DOMAIN PROTEIN, PUTATIVE (AFU_ORTHOLOGUE AFUA_5G01990)-RELATED"/>
    <property type="match status" value="1"/>
</dbReference>
<dbReference type="EMBL" id="ML735220">
    <property type="protein sequence ID" value="KAE8395137.1"/>
    <property type="molecule type" value="Genomic_DNA"/>
</dbReference>
<feature type="compositionally biased region" description="Basic and acidic residues" evidence="1">
    <location>
        <begin position="1"/>
        <end position="10"/>
    </location>
</feature>
<dbReference type="Pfam" id="PF04681">
    <property type="entry name" value="Bys1"/>
    <property type="match status" value="1"/>
</dbReference>
<evidence type="ECO:0000313" key="2">
    <source>
        <dbReference type="EMBL" id="KAE8395137.1"/>
    </source>
</evidence>
<dbReference type="AlphaFoldDB" id="A0A5N7CMZ8"/>
<gene>
    <name evidence="2" type="ORF">BDV23DRAFT_146227</name>
</gene>
<dbReference type="InterPro" id="IPR006771">
    <property type="entry name" value="CetA-like"/>
</dbReference>